<accession>A0A6P7FML6</accession>
<dbReference type="AlphaFoldDB" id="A0A6P7FML6"/>
<keyword evidence="4 10" id="KW-0812">Transmembrane</keyword>
<feature type="transmembrane region" description="Helical" evidence="10">
    <location>
        <begin position="180"/>
        <end position="203"/>
    </location>
</feature>
<keyword evidence="5 10" id="KW-0552">Olfaction</keyword>
<dbReference type="InParanoid" id="A0A6P7FML6"/>
<keyword evidence="7 10" id="KW-0472">Membrane</keyword>
<evidence type="ECO:0000256" key="8">
    <source>
        <dbReference type="ARBA" id="ARBA00023170"/>
    </source>
</evidence>
<evidence type="ECO:0000256" key="3">
    <source>
        <dbReference type="ARBA" id="ARBA00022606"/>
    </source>
</evidence>
<comment type="subcellular location">
    <subcellularLocation>
        <location evidence="1 10">Cell membrane</location>
        <topology evidence="1 10">Multi-pass membrane protein</topology>
    </subcellularLocation>
</comment>
<evidence type="ECO:0000256" key="9">
    <source>
        <dbReference type="ARBA" id="ARBA00023224"/>
    </source>
</evidence>
<keyword evidence="3 10" id="KW-0716">Sensory transduction</keyword>
<evidence type="ECO:0000313" key="11">
    <source>
        <dbReference type="RefSeq" id="XP_028137519.1"/>
    </source>
</evidence>
<keyword evidence="8 10" id="KW-0675">Receptor</keyword>
<dbReference type="GO" id="GO:0005886">
    <property type="term" value="C:plasma membrane"/>
    <property type="evidence" value="ECO:0007669"/>
    <property type="project" value="UniProtKB-SubCell"/>
</dbReference>
<keyword evidence="2" id="KW-1003">Cell membrane</keyword>
<evidence type="ECO:0000256" key="5">
    <source>
        <dbReference type="ARBA" id="ARBA00022725"/>
    </source>
</evidence>
<dbReference type="OrthoDB" id="6743260at2759"/>
<feature type="transmembrane region" description="Helical" evidence="10">
    <location>
        <begin position="42"/>
        <end position="63"/>
    </location>
</feature>
<protein>
    <recommendedName>
        <fullName evidence="10">Odorant receptor</fullName>
    </recommendedName>
</protein>
<dbReference type="RefSeq" id="XP_028137519.1">
    <property type="nucleotide sequence ID" value="XM_028281718.1"/>
</dbReference>
<sequence>MLFDNIAYRVLGTRDYAKLFLWVPKILFQMVQKWPGTEHFRIKAFISSLLCGSLMAFIAVGLYNDMEFDINAIDKNMYNLALIISTFQASYKTIVMWYKASELKELLDDIITKFWPYNLAGEDLSKRLKTFYFIIMIVMLSLLSAAFLFGIVFLVVPLFAEKRQLPFPAKYSFDWSPSPIYQLVYLSHTIGFLVVMVSCILGVDCMFLGIGASAVTQYRILQRAFAYYNAPEMREVGQKLKELDREGYASVYDDKAEYFTRCLNHHLLLLKIVKNMNSVFSLIVLVQLLCSVSGLCLGTYMMTRDEFTADKLILAAVLALGYLDQLMVYCIIGNELNYQASLLPEYIYKSNWGELENRSLQRDVIFLIQHSQRVPQLSAYGLYDINMNSFVKVLKLAFSFYTLLSNISN</sequence>
<evidence type="ECO:0000256" key="2">
    <source>
        <dbReference type="ARBA" id="ARBA00022475"/>
    </source>
</evidence>
<evidence type="ECO:0000256" key="7">
    <source>
        <dbReference type="ARBA" id="ARBA00023136"/>
    </source>
</evidence>
<name>A0A6P7FML6_DIAVI</name>
<feature type="transmembrane region" description="Helical" evidence="10">
    <location>
        <begin position="131"/>
        <end position="160"/>
    </location>
</feature>
<dbReference type="GO" id="GO:0004984">
    <property type="term" value="F:olfactory receptor activity"/>
    <property type="evidence" value="ECO:0007669"/>
    <property type="project" value="InterPro"/>
</dbReference>
<dbReference type="PANTHER" id="PTHR21137">
    <property type="entry name" value="ODORANT RECEPTOR"/>
    <property type="match status" value="1"/>
</dbReference>
<dbReference type="Pfam" id="PF02949">
    <property type="entry name" value="7tm_6"/>
    <property type="match status" value="1"/>
</dbReference>
<keyword evidence="6 10" id="KW-1133">Transmembrane helix</keyword>
<gene>
    <name evidence="11" type="primary">LOC114332019</name>
</gene>
<evidence type="ECO:0000256" key="4">
    <source>
        <dbReference type="ARBA" id="ARBA00022692"/>
    </source>
</evidence>
<organism evidence="11">
    <name type="scientific">Diabrotica virgifera virgifera</name>
    <name type="common">western corn rootworm</name>
    <dbReference type="NCBI Taxonomy" id="50390"/>
    <lineage>
        <taxon>Eukaryota</taxon>
        <taxon>Metazoa</taxon>
        <taxon>Ecdysozoa</taxon>
        <taxon>Arthropoda</taxon>
        <taxon>Hexapoda</taxon>
        <taxon>Insecta</taxon>
        <taxon>Pterygota</taxon>
        <taxon>Neoptera</taxon>
        <taxon>Endopterygota</taxon>
        <taxon>Coleoptera</taxon>
        <taxon>Polyphaga</taxon>
        <taxon>Cucujiformia</taxon>
        <taxon>Chrysomeloidea</taxon>
        <taxon>Chrysomelidae</taxon>
        <taxon>Galerucinae</taxon>
        <taxon>Diabroticina</taxon>
        <taxon>Diabroticites</taxon>
        <taxon>Diabrotica</taxon>
    </lineage>
</organism>
<feature type="transmembrane region" description="Helical" evidence="10">
    <location>
        <begin position="312"/>
        <end position="332"/>
    </location>
</feature>
<reference evidence="11" key="1">
    <citation type="submission" date="2025-08" db="UniProtKB">
        <authorList>
            <consortium name="RefSeq"/>
        </authorList>
    </citation>
    <scope>IDENTIFICATION</scope>
    <source>
        <tissue evidence="11">Whole insect</tissue>
    </source>
</reference>
<dbReference type="PANTHER" id="PTHR21137:SF35">
    <property type="entry name" value="ODORANT RECEPTOR 19A-RELATED"/>
    <property type="match status" value="1"/>
</dbReference>
<dbReference type="GO" id="GO:0005549">
    <property type="term" value="F:odorant binding"/>
    <property type="evidence" value="ECO:0007669"/>
    <property type="project" value="InterPro"/>
</dbReference>
<comment type="similarity">
    <text evidence="10">Belongs to the insect chemoreceptor superfamily. Heteromeric odorant receptor channel (TC 1.A.69) family.</text>
</comment>
<feature type="transmembrane region" description="Helical" evidence="10">
    <location>
        <begin position="279"/>
        <end position="300"/>
    </location>
</feature>
<dbReference type="GO" id="GO:0007165">
    <property type="term" value="P:signal transduction"/>
    <property type="evidence" value="ECO:0007669"/>
    <property type="project" value="UniProtKB-KW"/>
</dbReference>
<evidence type="ECO:0000256" key="1">
    <source>
        <dbReference type="ARBA" id="ARBA00004651"/>
    </source>
</evidence>
<evidence type="ECO:0000256" key="6">
    <source>
        <dbReference type="ARBA" id="ARBA00022989"/>
    </source>
</evidence>
<dbReference type="FunCoup" id="A0A6P7FML6">
    <property type="interactions" value="10"/>
</dbReference>
<dbReference type="InterPro" id="IPR004117">
    <property type="entry name" value="7tm6_olfct_rcpt"/>
</dbReference>
<evidence type="ECO:0000256" key="10">
    <source>
        <dbReference type="RuleBase" id="RU351113"/>
    </source>
</evidence>
<keyword evidence="9 10" id="KW-0807">Transducer</keyword>
<comment type="caution">
    <text evidence="10">Lacks conserved residue(s) required for the propagation of feature annotation.</text>
</comment>
<proteinExistence type="inferred from homology"/>